<evidence type="ECO:0000313" key="2">
    <source>
        <dbReference type="Proteomes" id="UP000460715"/>
    </source>
</evidence>
<dbReference type="RefSeq" id="WP_160939029.1">
    <property type="nucleotide sequence ID" value="NZ_SNVJ01000024.1"/>
</dbReference>
<dbReference type="AlphaFoldDB" id="A0A845BQD7"/>
<dbReference type="EMBL" id="SNVJ01000024">
    <property type="protein sequence ID" value="MXP65619.1"/>
    <property type="molecule type" value="Genomic_DNA"/>
</dbReference>
<comment type="caution">
    <text evidence="1">The sequence shown here is derived from an EMBL/GenBank/DDBJ whole genome shotgun (WGS) entry which is preliminary data.</text>
</comment>
<gene>
    <name evidence="1" type="ORF">E0493_19915</name>
</gene>
<keyword evidence="2" id="KW-1185">Reference proteome</keyword>
<organism evidence="1 2">
    <name type="scientific">Teichococcus coralli</name>
    <dbReference type="NCBI Taxonomy" id="2545983"/>
    <lineage>
        <taxon>Bacteria</taxon>
        <taxon>Pseudomonadati</taxon>
        <taxon>Pseudomonadota</taxon>
        <taxon>Alphaproteobacteria</taxon>
        <taxon>Acetobacterales</taxon>
        <taxon>Roseomonadaceae</taxon>
        <taxon>Roseomonas</taxon>
    </lineage>
</organism>
<sequence length="241" mass="26333">MRFDDLGELAGRAVNLTARSWAMARLLGSARTVSNRNRAPDADRGDEGNDAADLHGALGELLLLSEALRRDGADVAMYMRQHMFSPEGGAGVFGPDLQVVEGGRLLGLDVKTFDCQPNKRYFAVNSRKHAKLKGCCEAYLGLVVPAFGRRGVLSGLIPYEQVSTWRHFSLRQGGSPSYNLIFTEFTHLYMRDAFDLGALRANCYSPAEVEAAMAEDGPDSARALLVELLPNVEPFLLGHTM</sequence>
<evidence type="ECO:0000313" key="1">
    <source>
        <dbReference type="EMBL" id="MXP65619.1"/>
    </source>
</evidence>
<dbReference type="Proteomes" id="UP000460715">
    <property type="component" value="Unassembled WGS sequence"/>
</dbReference>
<protein>
    <recommendedName>
        <fullName evidence="3">Restriction endonuclease</fullName>
    </recommendedName>
</protein>
<evidence type="ECO:0008006" key="3">
    <source>
        <dbReference type="Google" id="ProtNLM"/>
    </source>
</evidence>
<proteinExistence type="predicted"/>
<reference evidence="1 2" key="1">
    <citation type="submission" date="2019-03" db="EMBL/GenBank/DDBJ databases">
        <title>Roseomonas sp. a novel Roseomonas species isolated from Sea whip Gorgonian.</title>
        <authorList>
            <person name="Li F."/>
            <person name="Pan X."/>
            <person name="Huang S."/>
            <person name="Li Z."/>
            <person name="Meng B."/>
        </authorList>
    </citation>
    <scope>NUCLEOTIDE SEQUENCE [LARGE SCALE GENOMIC DNA]</scope>
    <source>
        <strain evidence="1 2">M0104</strain>
    </source>
</reference>
<name>A0A845BQD7_9PROT</name>
<accession>A0A845BQD7</accession>